<dbReference type="Gene3D" id="2.180.10.10">
    <property type="entry name" value="RHS repeat-associated core"/>
    <property type="match status" value="1"/>
</dbReference>
<dbReference type="InterPro" id="IPR022385">
    <property type="entry name" value="Rhs_assc_core"/>
</dbReference>
<dbReference type="eggNOG" id="COG3209">
    <property type="taxonomic scope" value="Bacteria"/>
</dbReference>
<name>Q12SS8_SHEDO</name>
<proteinExistence type="predicted"/>
<gene>
    <name evidence="1" type="ordered locus">Sden_0201</name>
</gene>
<organism evidence="1 2">
    <name type="scientific">Shewanella denitrificans (strain OS217 / ATCC BAA-1090 / DSM 15013)</name>
    <dbReference type="NCBI Taxonomy" id="318161"/>
    <lineage>
        <taxon>Bacteria</taxon>
        <taxon>Pseudomonadati</taxon>
        <taxon>Pseudomonadota</taxon>
        <taxon>Gammaproteobacteria</taxon>
        <taxon>Alteromonadales</taxon>
        <taxon>Shewanellaceae</taxon>
        <taxon>Shewanella</taxon>
    </lineage>
</organism>
<dbReference type="KEGG" id="sdn:Sden_0201"/>
<dbReference type="HOGENOM" id="CLU_383040_0_0_6"/>
<evidence type="ECO:0008006" key="3">
    <source>
        <dbReference type="Google" id="ProtNLM"/>
    </source>
</evidence>
<protein>
    <recommendedName>
        <fullName evidence="3">YD repeat</fullName>
    </recommendedName>
</protein>
<dbReference type="RefSeq" id="WP_011494665.1">
    <property type="nucleotide sequence ID" value="NC_007954.1"/>
</dbReference>
<dbReference type="PANTHER" id="PTHR32305">
    <property type="match status" value="1"/>
</dbReference>
<reference evidence="1 2" key="1">
    <citation type="submission" date="2006-03" db="EMBL/GenBank/DDBJ databases">
        <title>Complete sequence of Shewanella denitrificans OS217.</title>
        <authorList>
            <consortium name="US DOE Joint Genome Institute"/>
            <person name="Copeland A."/>
            <person name="Lucas S."/>
            <person name="Lapidus A."/>
            <person name="Barry K."/>
            <person name="Detter J.C."/>
            <person name="Glavina del Rio T."/>
            <person name="Hammon N."/>
            <person name="Israni S."/>
            <person name="Dalin E."/>
            <person name="Tice H."/>
            <person name="Pitluck S."/>
            <person name="Brettin T."/>
            <person name="Bruce D."/>
            <person name="Han C."/>
            <person name="Tapia R."/>
            <person name="Gilna P."/>
            <person name="Kiss H."/>
            <person name="Schmutz J."/>
            <person name="Larimer F."/>
            <person name="Land M."/>
            <person name="Hauser L."/>
            <person name="Kyrpides N."/>
            <person name="Lykidis A."/>
            <person name="Richardson P."/>
        </authorList>
    </citation>
    <scope>NUCLEOTIDE SEQUENCE [LARGE SCALE GENOMIC DNA]</scope>
    <source>
        <strain evidence="2">OS217 / ATCC BAA-1090 / DSM 15013</strain>
    </source>
</reference>
<dbReference type="STRING" id="318161.Sden_0201"/>
<evidence type="ECO:0000313" key="1">
    <source>
        <dbReference type="EMBL" id="ABE53498.1"/>
    </source>
</evidence>
<dbReference type="PANTHER" id="PTHR32305:SF15">
    <property type="entry name" value="PROTEIN RHSA-RELATED"/>
    <property type="match status" value="1"/>
</dbReference>
<dbReference type="AlphaFoldDB" id="Q12SS8"/>
<dbReference type="OrthoDB" id="9815903at2"/>
<sequence length="722" mass="78486">MFYVNFYYNANHYLYLQKDSADRELRRITAMDALGNITAQSFANGTSEARRFNQRTGRIDSIDLKKGNSYIHQLSYGLFDAKGNVEYRSHSYYNGSGIQTLGFSENFTYDSLNRIETRDLSIGTGSLTGYGYDEQYSYDGFGNINSRKGYAGGSYSVNLASYNYLQSTSVNRLDSANVDGKSYSKFIYDANGNITSDGSRSFSYNAFDKASRIQLGSQYSAYRYDSSRAVLSRSDYRQEAGEWKTFNTDYIGQLYQQERRYKGSAAIGSNLENTRHKYMLGNIMVVRNQNATLGNSEQVQYQHGDHQGSTLSITDERGNILEQYFYSAFGKPMKLAGSSLVQAITPMERGYTGHEMLPNLDVIQMGGRIYDPNLARFLQADPNIQAPTNLQNYNRYSYVLNNPLTYTDPSGYFFKGLFRAIADIPILNAVISVVFAVYCQACLVAYNAMSTYSVTGSLKSTFTSGLTTAIMPGGGSAGGVLASAAIGGLSSKLQGGDFGHGFISAGIGAAFGGRIEVGNQYANVIVAAVIGGTISKLTGGKFANGAVTAGFARAVFGGASNQDSAAVASDSQSQLSGITKALGVVGDVMGRIWSLPNTLIGLGYGGIGMMFGATPVWDGSEGILHFTNMPEWMMPSAMSFGHVHVYGQNSYKNPNGSYVVNRFDSPIVTEETLHTRQSEILGPLYLPLHGMAMGVSQLTGGGTHNKNLLEMGPESGKNPWPW</sequence>
<dbReference type="EMBL" id="CP000302">
    <property type="protein sequence ID" value="ABE53498.1"/>
    <property type="molecule type" value="Genomic_DNA"/>
</dbReference>
<evidence type="ECO:0000313" key="2">
    <source>
        <dbReference type="Proteomes" id="UP000001982"/>
    </source>
</evidence>
<keyword evidence="2" id="KW-1185">Reference proteome</keyword>
<accession>Q12SS8</accession>
<dbReference type="InterPro" id="IPR050708">
    <property type="entry name" value="T6SS_VgrG/RHS"/>
</dbReference>
<dbReference type="NCBIfam" id="TIGR03696">
    <property type="entry name" value="Rhs_assc_core"/>
    <property type="match status" value="1"/>
</dbReference>
<dbReference type="Proteomes" id="UP000001982">
    <property type="component" value="Chromosome"/>
</dbReference>